<evidence type="ECO:0000313" key="2">
    <source>
        <dbReference type="Proteomes" id="UP000283895"/>
    </source>
</evidence>
<reference evidence="1 2" key="1">
    <citation type="submission" date="2015-09" db="EMBL/GenBank/DDBJ databases">
        <title>Host preference determinants of Valsa canker pathogens revealed by comparative genomics.</title>
        <authorList>
            <person name="Yin Z."/>
            <person name="Huang L."/>
        </authorList>
    </citation>
    <scope>NUCLEOTIDE SEQUENCE [LARGE SCALE GENOMIC DNA]</scope>
    <source>
        <strain evidence="1 2">03-1</strain>
    </source>
</reference>
<comment type="caution">
    <text evidence="1">The sequence shown here is derived from an EMBL/GenBank/DDBJ whole genome shotgun (WGS) entry which is preliminary data.</text>
</comment>
<organism evidence="1 2">
    <name type="scientific">Cytospora schulzeri</name>
    <dbReference type="NCBI Taxonomy" id="448051"/>
    <lineage>
        <taxon>Eukaryota</taxon>
        <taxon>Fungi</taxon>
        <taxon>Dikarya</taxon>
        <taxon>Ascomycota</taxon>
        <taxon>Pezizomycotina</taxon>
        <taxon>Sordariomycetes</taxon>
        <taxon>Sordariomycetidae</taxon>
        <taxon>Diaporthales</taxon>
        <taxon>Cytosporaceae</taxon>
        <taxon>Cytospora</taxon>
    </lineage>
</organism>
<name>A0A423WZB8_9PEZI</name>
<accession>A0A423WZB8</accession>
<sequence length="155" mass="17948">MRAHLTVLQSHKIKKDVLAIKERKKGTRFPLDVHKTSRSYELHSCDYVEHLWSTLRERQYRLAWGGRWQIHLDSATCCDFGLFEPPRLARRKTSTYKADTRHDISSRFVGERHVKVMLPREFVTCDGSRPISDSAPAVFTFYGTMINIKKPGGQG</sequence>
<gene>
    <name evidence="1" type="ORF">VMCG_02866</name>
</gene>
<keyword evidence="2" id="KW-1185">Reference proteome</keyword>
<dbReference type="Proteomes" id="UP000283895">
    <property type="component" value="Unassembled WGS sequence"/>
</dbReference>
<protein>
    <submittedName>
        <fullName evidence="1">Uncharacterized protein</fullName>
    </submittedName>
</protein>
<dbReference type="AlphaFoldDB" id="A0A423WZB8"/>
<dbReference type="EMBL" id="LKEA01000005">
    <property type="protein sequence ID" value="ROW08894.1"/>
    <property type="molecule type" value="Genomic_DNA"/>
</dbReference>
<proteinExistence type="predicted"/>
<evidence type="ECO:0000313" key="1">
    <source>
        <dbReference type="EMBL" id="ROW08894.1"/>
    </source>
</evidence>